<dbReference type="EMBL" id="CAMGYJ010000008">
    <property type="protein sequence ID" value="CAI0458767.1"/>
    <property type="molecule type" value="Genomic_DNA"/>
</dbReference>
<reference evidence="1" key="1">
    <citation type="submission" date="2022-08" db="EMBL/GenBank/DDBJ databases">
        <authorList>
            <person name="Gutierrez-Valencia J."/>
        </authorList>
    </citation>
    <scope>NUCLEOTIDE SEQUENCE</scope>
</reference>
<dbReference type="PANTHER" id="PTHR31050">
    <property type="entry name" value="OS08G0413200 PROTEIN"/>
    <property type="match status" value="1"/>
</dbReference>
<protein>
    <submittedName>
        <fullName evidence="1">Uncharacterized protein</fullName>
    </submittedName>
</protein>
<dbReference type="Proteomes" id="UP001154282">
    <property type="component" value="Unassembled WGS sequence"/>
</dbReference>
<gene>
    <name evidence="1" type="ORF">LITE_LOCUS33684</name>
</gene>
<dbReference type="AlphaFoldDB" id="A0AAV0NJG6"/>
<proteinExistence type="predicted"/>
<evidence type="ECO:0000313" key="2">
    <source>
        <dbReference type="Proteomes" id="UP001154282"/>
    </source>
</evidence>
<comment type="caution">
    <text evidence="1">The sequence shown here is derived from an EMBL/GenBank/DDBJ whole genome shotgun (WGS) entry which is preliminary data.</text>
</comment>
<sequence length="119" mass="14095">MQQFEISRRRYWHGGSSYHAKSVAGGGFPPLFLRREGWTIHTSKSRDFKLDEALGVDSNLRARLPDFDFVLPDERTNHILLPRVVGKWYCPFLFVKESRMNVKDQVDRSRFYEMTLEQQ</sequence>
<organism evidence="1 2">
    <name type="scientific">Linum tenue</name>
    <dbReference type="NCBI Taxonomy" id="586396"/>
    <lineage>
        <taxon>Eukaryota</taxon>
        <taxon>Viridiplantae</taxon>
        <taxon>Streptophyta</taxon>
        <taxon>Embryophyta</taxon>
        <taxon>Tracheophyta</taxon>
        <taxon>Spermatophyta</taxon>
        <taxon>Magnoliopsida</taxon>
        <taxon>eudicotyledons</taxon>
        <taxon>Gunneridae</taxon>
        <taxon>Pentapetalae</taxon>
        <taxon>rosids</taxon>
        <taxon>fabids</taxon>
        <taxon>Malpighiales</taxon>
        <taxon>Linaceae</taxon>
        <taxon>Linum</taxon>
    </lineage>
</organism>
<accession>A0AAV0NJG6</accession>
<dbReference type="PANTHER" id="PTHR31050:SF3">
    <property type="entry name" value="OS08G0412800 PROTEIN"/>
    <property type="match status" value="1"/>
</dbReference>
<name>A0AAV0NJG6_9ROSI</name>
<keyword evidence="2" id="KW-1185">Reference proteome</keyword>
<evidence type="ECO:0000313" key="1">
    <source>
        <dbReference type="EMBL" id="CAI0458767.1"/>
    </source>
</evidence>